<dbReference type="Gene3D" id="3.40.1400.10">
    <property type="entry name" value="Sugar-phosphate isomerase, RpiB/LacA/LacB"/>
    <property type="match status" value="1"/>
</dbReference>
<evidence type="ECO:0000313" key="4">
    <source>
        <dbReference type="Proteomes" id="UP000006851"/>
    </source>
</evidence>
<proteinExistence type="inferred from homology"/>
<feature type="domain" description="Ribose-5-phosphate isomerase C-terminal" evidence="2">
    <location>
        <begin position="172"/>
        <end position="210"/>
    </location>
</feature>
<dbReference type="InterPro" id="IPR036569">
    <property type="entry name" value="RpiB_LacA_LacB_sf"/>
</dbReference>
<dbReference type="PANTHER" id="PTHR30345:SF6">
    <property type="entry name" value="RIBOSE 5-PHOSPHATE ISOMERASE"/>
    <property type="match status" value="1"/>
</dbReference>
<dbReference type="Pfam" id="PF12408">
    <property type="entry name" value="DUF3666"/>
    <property type="match status" value="1"/>
</dbReference>
<dbReference type="InterPro" id="IPR022133">
    <property type="entry name" value="Ribose_5_isomerase_C"/>
</dbReference>
<dbReference type="STRING" id="700015.Corgl_1670"/>
<evidence type="ECO:0000259" key="2">
    <source>
        <dbReference type="Pfam" id="PF12408"/>
    </source>
</evidence>
<dbReference type="AlphaFoldDB" id="F2NB17"/>
<dbReference type="OrthoDB" id="1778624at2"/>
<name>F2NB17_CORGP</name>
<keyword evidence="3" id="KW-0413">Isomerase</keyword>
<sequence length="213" mass="23013">MNIALINENSQADKNSMIETALKRAVEPLGHTVHNYGMYTADDEAQLTYVQNGILAAVLLNGGAAEYVVTGCGTGEGAMLALNSFPGVLCGHVADPLDAYTFAQVNDGNAVALPFALKNGWGQELNLEYTFSKLFGEGSGNGYPRDRVVPEQRNKKILDQVRRNNFKPFPELLLGLDEDLVKGALAGEHFQELFFPAVRDDAVADAVRKILAA</sequence>
<dbReference type="SUPFAM" id="SSF89623">
    <property type="entry name" value="Ribose/Galactose isomerase RpiB/AlsB"/>
    <property type="match status" value="1"/>
</dbReference>
<protein>
    <submittedName>
        <fullName evidence="3">Ribose/galactose isomerase</fullName>
    </submittedName>
</protein>
<keyword evidence="4" id="KW-1185">Reference proteome</keyword>
<dbReference type="InterPro" id="IPR003500">
    <property type="entry name" value="RpiB_LacA_LacB"/>
</dbReference>
<reference evidence="4" key="1">
    <citation type="journal article" date="2013" name="Stand. Genomic Sci.">
        <title>Complete genome sequence of Coriobacterium glomerans type strain (PW2(T)) from the midgut of Pyrrhocoris apterus L. (red soldier bug).</title>
        <authorList>
            <person name="Stackebrandt E."/>
            <person name="Zeytun A."/>
            <person name="Lapidus A."/>
            <person name="Nolan M."/>
            <person name="Lucas S."/>
            <person name="Hammon N."/>
            <person name="Deshpande S."/>
            <person name="Cheng J.F."/>
            <person name="Tapia R."/>
            <person name="Goodwin L.A."/>
            <person name="Pitluck S."/>
            <person name="Liolios K."/>
            <person name="Pagani I."/>
            <person name="Ivanova N."/>
            <person name="Mavromatis K."/>
            <person name="Mikhailova N."/>
            <person name="Huntemann M."/>
            <person name="Pati A."/>
            <person name="Chen A."/>
            <person name="Palaniappan K."/>
            <person name="Chang Y.J."/>
            <person name="Land M."/>
            <person name="Hauser L."/>
            <person name="Rohde M."/>
            <person name="Pukall R."/>
            <person name="Goker M."/>
            <person name="Detter J.C."/>
            <person name="Woyke T."/>
            <person name="Bristow J."/>
            <person name="Eisen J.A."/>
            <person name="Markowitz V."/>
            <person name="Hugenholtz P."/>
            <person name="Kyrpides N.C."/>
            <person name="Klenk H.P."/>
        </authorList>
    </citation>
    <scope>NUCLEOTIDE SEQUENCE</scope>
    <source>
        <strain evidence="4">ATCC 49209 / DSM 20642 / JCM 10262 / PW2</strain>
    </source>
</reference>
<evidence type="ECO:0000313" key="3">
    <source>
        <dbReference type="EMBL" id="AEB07768.1"/>
    </source>
</evidence>
<dbReference type="GO" id="GO:0005975">
    <property type="term" value="P:carbohydrate metabolic process"/>
    <property type="evidence" value="ECO:0007669"/>
    <property type="project" value="InterPro"/>
</dbReference>
<accession>F2NB17</accession>
<comment type="similarity">
    <text evidence="1">Belongs to the LacAB/RpiB family.</text>
</comment>
<organism evidence="3 4">
    <name type="scientific">Coriobacterium glomerans (strain ATCC 49209 / DSM 20642 / JCM 10262 / PW2)</name>
    <dbReference type="NCBI Taxonomy" id="700015"/>
    <lineage>
        <taxon>Bacteria</taxon>
        <taxon>Bacillati</taxon>
        <taxon>Actinomycetota</taxon>
        <taxon>Coriobacteriia</taxon>
        <taxon>Coriobacteriales</taxon>
        <taxon>Coriobacteriaceae</taxon>
        <taxon>Coriobacterium</taxon>
    </lineage>
</organism>
<dbReference type="eggNOG" id="COG0698">
    <property type="taxonomic scope" value="Bacteria"/>
</dbReference>
<dbReference type="PANTHER" id="PTHR30345">
    <property type="entry name" value="RIBOSE-5-PHOSPHATE ISOMERASE B"/>
    <property type="match status" value="1"/>
</dbReference>
<dbReference type="KEGG" id="cgo:Corgl_1670"/>
<gene>
    <name evidence="3" type="ordered locus">Corgl_1670</name>
</gene>
<dbReference type="Proteomes" id="UP000006851">
    <property type="component" value="Chromosome"/>
</dbReference>
<dbReference type="EMBL" id="CP002628">
    <property type="protein sequence ID" value="AEB07768.1"/>
    <property type="molecule type" value="Genomic_DNA"/>
</dbReference>
<dbReference type="Pfam" id="PF02502">
    <property type="entry name" value="LacAB_rpiB"/>
    <property type="match status" value="1"/>
</dbReference>
<dbReference type="GO" id="GO:0016861">
    <property type="term" value="F:intramolecular oxidoreductase activity, interconverting aldoses and ketoses"/>
    <property type="evidence" value="ECO:0007669"/>
    <property type="project" value="UniProtKB-ARBA"/>
</dbReference>
<evidence type="ECO:0000256" key="1">
    <source>
        <dbReference type="ARBA" id="ARBA00008754"/>
    </source>
</evidence>
<dbReference type="RefSeq" id="WP_013709510.1">
    <property type="nucleotide sequence ID" value="NC_015389.1"/>
</dbReference>
<dbReference type="HOGENOM" id="CLU_112772_0_0_11"/>
<dbReference type="NCBIfam" id="NF006753">
    <property type="entry name" value="PRK09273.1"/>
    <property type="match status" value="1"/>
</dbReference>